<keyword evidence="7" id="KW-0539">Nucleus</keyword>
<evidence type="ECO:0000256" key="6">
    <source>
        <dbReference type="ARBA" id="ARBA00022927"/>
    </source>
</evidence>
<keyword evidence="3" id="KW-0813">Transport</keyword>
<dbReference type="Pfam" id="PF25780">
    <property type="entry name" value="TPR_IPO5"/>
    <property type="match status" value="1"/>
</dbReference>
<evidence type="ECO:0000313" key="11">
    <source>
        <dbReference type="Proteomes" id="UP001149090"/>
    </source>
</evidence>
<evidence type="ECO:0000256" key="4">
    <source>
        <dbReference type="ARBA" id="ARBA00022490"/>
    </source>
</evidence>
<evidence type="ECO:0000256" key="3">
    <source>
        <dbReference type="ARBA" id="ARBA00022448"/>
    </source>
</evidence>
<dbReference type="OMA" id="PKRFVQE"/>
<keyword evidence="5" id="KW-0677">Repeat</keyword>
<dbReference type="GO" id="GO:0006606">
    <property type="term" value="P:protein import into nucleus"/>
    <property type="evidence" value="ECO:0007669"/>
    <property type="project" value="InterPro"/>
</dbReference>
<evidence type="ECO:0000259" key="9">
    <source>
        <dbReference type="Pfam" id="PF25780"/>
    </source>
</evidence>
<dbReference type="OrthoDB" id="543373at2759"/>
<evidence type="ECO:0000256" key="7">
    <source>
        <dbReference type="ARBA" id="ARBA00023242"/>
    </source>
</evidence>
<reference evidence="10" key="1">
    <citation type="submission" date="2022-10" db="EMBL/GenBank/DDBJ databases">
        <title>Novel sulphate-reducing endosymbionts in the free-living metamonad Anaeramoeba.</title>
        <authorList>
            <person name="Jerlstrom-Hultqvist J."/>
            <person name="Cepicka I."/>
            <person name="Gallot-Lavallee L."/>
            <person name="Salas-Leiva D."/>
            <person name="Curtis B.A."/>
            <person name="Zahonova K."/>
            <person name="Pipaliya S."/>
            <person name="Dacks J."/>
            <person name="Roger A.J."/>
        </authorList>
    </citation>
    <scope>NUCLEOTIDE SEQUENCE</scope>
    <source>
        <strain evidence="10">BMAN</strain>
    </source>
</reference>
<keyword evidence="11" id="KW-1185">Reference proteome</keyword>
<dbReference type="InterPro" id="IPR041653">
    <property type="entry name" value="Importin_rep_4"/>
</dbReference>
<evidence type="ECO:0000256" key="2">
    <source>
        <dbReference type="ARBA" id="ARBA00004496"/>
    </source>
</evidence>
<dbReference type="Pfam" id="PF25574">
    <property type="entry name" value="TPR_IMB1"/>
    <property type="match status" value="1"/>
</dbReference>
<comment type="subcellular location">
    <subcellularLocation>
        <location evidence="2">Cytoplasm</location>
    </subcellularLocation>
    <subcellularLocation>
        <location evidence="1">Nucleus</location>
    </subcellularLocation>
</comment>
<sequence>MDQNEAQLFEEILINILSPNNFLRGEAEEKYKSLLENNSELCLFSLIDRLENSNQQKVKDLSMILLRQSVIHNFLDGEKLFNLIPKESQELIKKKLLENIMIQTTKSTQKKVCDVIAAIGANQTKEDRWPELIPYLMKIFQDSQDSVKENIFYIIEQLSICSGPIVDKYDVDFFPLFEEFMKSQYSVGIRVANFKAISSFIILIPKSARIKYQNLIPSMFELLQECINLGDFDICEQIIQELIDSAELIPKFFLPHISTVVDYVISITTLNDIDESIRRLALEFLITITQKGKPMIKGIPNFLERIIPITLEIMTDIEDDDNWQNSFKNETEVSNIDVGESFLDRLSLSLGGEKVVPIAFPHISTLLDSNDWKHNYAGLYAISSIGEGSKETIREHLESVINKIIPFFQHENPRIRFVASTTIAQMSIDFEPYIQNDYHDLIIPAIFQVLQDSDFPVLQARGATTLINFSTNCPTDILEPYAEDLLKKLVELLQIDQIIVQQEVVTAIASIANSCTNIFTIYYDELMKYLKSILINATDEKYLVLRGKTFECVSFIALAVGKEIFIKDAFEILNLMVETEKNISKEDPQLDYFVHSYTNISQVLKQSFAPYLENILPKILEQAGQAIDQYFLDEIDEDDDIDFDDFTVVVSVDKQFGIKTSILEEKASAISLLYNFASEVEEEYFPFVETTYQTVSPMLDFTVDSNIRTLSTVCITELAKCVIAAFEAKSPNADRQYVNNFVALVCDRFCEILKKENQTIVIAEIIDGIGQIFQTAKGIVDSARITQVFEILPFVLEASYKRQLNIEQETQNEDSEDDDYEDDDVETQMKKKETIEKEINLNILDIITQSFLFHKDTFLGFFDAKIYEYYRGLSESQNNFHIHLSICVFVDIVETGDLNAFANYWQHFGPIVLNSISSEDPQLRQSSVYSAGACAKFGADLFAPSAPQFLQALADVIQAQDSREEPFATATDNAIGAFGKICFFQPQNIPLQNSLNLWLSFLPVQNDPDESVATYSLLCDFIEQKSSLVFGRNNKNVPHVLAIIAQVIDTDLVDKVVAQRMTKIVTSIKSTFGQKFNTFLRMIKPRKLANRLTKF</sequence>
<dbReference type="InterPro" id="IPR057672">
    <property type="entry name" value="TPR_IPO4/5"/>
</dbReference>
<dbReference type="InterPro" id="IPR016024">
    <property type="entry name" value="ARM-type_fold"/>
</dbReference>
<keyword evidence="6" id="KW-0653">Protein transport</keyword>
<gene>
    <name evidence="10" type="ORF">M0811_07837</name>
</gene>
<name>A0A9Q0LLW0_ANAIG</name>
<protein>
    <submittedName>
        <fullName evidence="10">Karyopherin (Importin) beta 3</fullName>
    </submittedName>
</protein>
<dbReference type="EMBL" id="JAPDFW010000068">
    <property type="protein sequence ID" value="KAJ5074794.1"/>
    <property type="molecule type" value="Genomic_DNA"/>
</dbReference>
<feature type="domain" description="IPO4/5-like TPR repeats" evidence="9">
    <location>
        <begin position="105"/>
        <end position="262"/>
    </location>
</feature>
<dbReference type="SUPFAM" id="SSF48371">
    <property type="entry name" value="ARM repeat"/>
    <property type="match status" value="2"/>
</dbReference>
<dbReference type="Proteomes" id="UP001149090">
    <property type="component" value="Unassembled WGS sequence"/>
</dbReference>
<dbReference type="AlphaFoldDB" id="A0A9Q0LLW0"/>
<dbReference type="GO" id="GO:0005634">
    <property type="term" value="C:nucleus"/>
    <property type="evidence" value="ECO:0007669"/>
    <property type="project" value="UniProtKB-SubCell"/>
</dbReference>
<evidence type="ECO:0000256" key="1">
    <source>
        <dbReference type="ARBA" id="ARBA00004123"/>
    </source>
</evidence>
<dbReference type="Gene3D" id="1.25.10.10">
    <property type="entry name" value="Leucine-rich Repeat Variant"/>
    <property type="match status" value="1"/>
</dbReference>
<keyword evidence="4" id="KW-0963">Cytoplasm</keyword>
<dbReference type="Pfam" id="PF18808">
    <property type="entry name" value="Importin_rep_4"/>
    <property type="match status" value="1"/>
</dbReference>
<proteinExistence type="predicted"/>
<dbReference type="InterPro" id="IPR011989">
    <property type="entry name" value="ARM-like"/>
</dbReference>
<dbReference type="GO" id="GO:0005737">
    <property type="term" value="C:cytoplasm"/>
    <property type="evidence" value="ECO:0007669"/>
    <property type="project" value="UniProtKB-SubCell"/>
</dbReference>
<evidence type="ECO:0000313" key="10">
    <source>
        <dbReference type="EMBL" id="KAJ5074794.1"/>
    </source>
</evidence>
<evidence type="ECO:0000256" key="5">
    <source>
        <dbReference type="ARBA" id="ARBA00022737"/>
    </source>
</evidence>
<feature type="domain" description="Importin subunit beta-1/Transportin-1-like TPR repeats" evidence="8">
    <location>
        <begin position="459"/>
        <end position="626"/>
    </location>
</feature>
<dbReference type="PANTHER" id="PTHR10527">
    <property type="entry name" value="IMPORTIN BETA"/>
    <property type="match status" value="1"/>
</dbReference>
<dbReference type="InterPro" id="IPR040122">
    <property type="entry name" value="Importin_beta"/>
</dbReference>
<evidence type="ECO:0000259" key="8">
    <source>
        <dbReference type="Pfam" id="PF25574"/>
    </source>
</evidence>
<comment type="caution">
    <text evidence="10">The sequence shown here is derived from an EMBL/GenBank/DDBJ whole genome shotgun (WGS) entry which is preliminary data.</text>
</comment>
<organism evidence="10 11">
    <name type="scientific">Anaeramoeba ignava</name>
    <name type="common">Anaerobic marine amoeba</name>
    <dbReference type="NCBI Taxonomy" id="1746090"/>
    <lineage>
        <taxon>Eukaryota</taxon>
        <taxon>Metamonada</taxon>
        <taxon>Anaeramoebidae</taxon>
        <taxon>Anaeramoeba</taxon>
    </lineage>
</organism>
<dbReference type="InterPro" id="IPR058584">
    <property type="entry name" value="IMB1_TNPO1-like_TPR"/>
</dbReference>
<accession>A0A9Q0LLW0</accession>